<dbReference type="SUPFAM" id="SSF69572">
    <property type="entry name" value="Activating enzymes of the ubiquitin-like proteins"/>
    <property type="match status" value="1"/>
</dbReference>
<dbReference type="Pfam" id="PF00899">
    <property type="entry name" value="ThiF"/>
    <property type="match status" value="1"/>
</dbReference>
<dbReference type="Gene3D" id="3.40.50.720">
    <property type="entry name" value="NAD(P)-binding Rossmann-like Domain"/>
    <property type="match status" value="1"/>
</dbReference>
<accession>A0ABC8RTV0</accession>
<gene>
    <name evidence="2" type="ORF">ILEXP_LOCUS16075</name>
</gene>
<reference evidence="2 3" key="1">
    <citation type="submission" date="2024-02" db="EMBL/GenBank/DDBJ databases">
        <authorList>
            <person name="Vignale AGUSTIN F."/>
            <person name="Sosa J E."/>
            <person name="Modenutti C."/>
        </authorList>
    </citation>
    <scope>NUCLEOTIDE SEQUENCE [LARGE SCALE GENOMIC DNA]</scope>
</reference>
<comment type="caution">
    <text evidence="2">The sequence shown here is derived from an EMBL/GenBank/DDBJ whole genome shotgun (WGS) entry which is preliminary data.</text>
</comment>
<evidence type="ECO:0000259" key="1">
    <source>
        <dbReference type="Pfam" id="PF00899"/>
    </source>
</evidence>
<dbReference type="EMBL" id="CAUOFW020001725">
    <property type="protein sequence ID" value="CAK9148148.1"/>
    <property type="molecule type" value="Genomic_DNA"/>
</dbReference>
<dbReference type="AlphaFoldDB" id="A0ABC8RTV0"/>
<name>A0ABC8RTV0_9AQUA</name>
<organism evidence="2 3">
    <name type="scientific">Ilex paraguariensis</name>
    <name type="common">yerba mate</name>
    <dbReference type="NCBI Taxonomy" id="185542"/>
    <lineage>
        <taxon>Eukaryota</taxon>
        <taxon>Viridiplantae</taxon>
        <taxon>Streptophyta</taxon>
        <taxon>Embryophyta</taxon>
        <taxon>Tracheophyta</taxon>
        <taxon>Spermatophyta</taxon>
        <taxon>Magnoliopsida</taxon>
        <taxon>eudicotyledons</taxon>
        <taxon>Gunneridae</taxon>
        <taxon>Pentapetalae</taxon>
        <taxon>asterids</taxon>
        <taxon>campanulids</taxon>
        <taxon>Aquifoliales</taxon>
        <taxon>Aquifoliaceae</taxon>
        <taxon>Ilex</taxon>
    </lineage>
</organism>
<keyword evidence="3" id="KW-1185">Reference proteome</keyword>
<evidence type="ECO:0000313" key="3">
    <source>
        <dbReference type="Proteomes" id="UP001642360"/>
    </source>
</evidence>
<evidence type="ECO:0000313" key="2">
    <source>
        <dbReference type="EMBL" id="CAK9148148.1"/>
    </source>
</evidence>
<dbReference type="InterPro" id="IPR035985">
    <property type="entry name" value="Ubiquitin-activating_enz"/>
</dbReference>
<dbReference type="InterPro" id="IPR000594">
    <property type="entry name" value="ThiF_NAD_FAD-bd"/>
</dbReference>
<proteinExistence type="predicted"/>
<sequence length="157" mass="17343">MLMAWGVRNIALLDSCKVAMSTLLRLPLYCLVDCLNSDFEATAVDKALNRIFPAVEAEDIVMAIWLPGHPVPSQEENSVLEDCRRLQILNDSHNAESRWLPILLCDNANKIIINAALGFDSFLAMCHGVGPLRTTSYFQAEALAATSAEKNRKLPSK</sequence>
<protein>
    <recommendedName>
        <fullName evidence="1">THIF-type NAD/FAD binding fold domain-containing protein</fullName>
    </recommendedName>
</protein>
<feature type="domain" description="THIF-type NAD/FAD binding fold" evidence="1">
    <location>
        <begin position="1"/>
        <end position="137"/>
    </location>
</feature>
<dbReference type="Proteomes" id="UP001642360">
    <property type="component" value="Unassembled WGS sequence"/>
</dbReference>